<dbReference type="Proteomes" id="UP000034231">
    <property type="component" value="Unassembled WGS sequence"/>
</dbReference>
<dbReference type="GO" id="GO:0005829">
    <property type="term" value="C:cytosol"/>
    <property type="evidence" value="ECO:0007669"/>
    <property type="project" value="TreeGrafter"/>
</dbReference>
<dbReference type="InterPro" id="IPR015824">
    <property type="entry name" value="Phosphoglycerate_kinase_N"/>
</dbReference>
<keyword evidence="3 7" id="KW-0808">Transferase</keyword>
<comment type="similarity">
    <text evidence="7">Belongs to the phosphoglycerate kinase family.</text>
</comment>
<sequence length="336" mass="37430">MKLRSVNEVLPQTKVVLRLDLDLPFSDNTILDNSRLHKSLPTIELLLEKKCKLLIIGHRGRPNGVDEKQTLRPVYLELMSLLGPDNESLIESVFLPEINLEQIDQAMAINQIVFLENLRFWPGEESNDPDFLAPLTTLCQAYVNDAFAVAHRTHASITLWQKLPGFYGLSFLDEYSHLETLTNSPHPFTLILGGAKEDKLKHLDKLISVCDQILIGGKLPQFLTFTDSKILPATLTPDTFDIDAPSINKFTEIINSSKTIIWAGAMGYYEDPKYRNGTEKIASAIANTNAYKVIAGGDTSASVAKLNLKDKFDFICSGGGVLLEFLVNQNLPAWSK</sequence>
<evidence type="ECO:0000313" key="8">
    <source>
        <dbReference type="EMBL" id="KKQ49898.1"/>
    </source>
</evidence>
<evidence type="ECO:0000256" key="7">
    <source>
        <dbReference type="RuleBase" id="RU000532"/>
    </source>
</evidence>
<dbReference type="GO" id="GO:0043531">
    <property type="term" value="F:ADP binding"/>
    <property type="evidence" value="ECO:0007669"/>
    <property type="project" value="TreeGrafter"/>
</dbReference>
<dbReference type="InterPro" id="IPR001576">
    <property type="entry name" value="Phosphoglycerate_kinase"/>
</dbReference>
<comment type="caution">
    <text evidence="8">The sequence shown here is derived from an EMBL/GenBank/DDBJ whole genome shotgun (WGS) entry which is preliminary data.</text>
</comment>
<dbReference type="Pfam" id="PF00162">
    <property type="entry name" value="PGK"/>
    <property type="match status" value="2"/>
</dbReference>
<dbReference type="InterPro" id="IPR036043">
    <property type="entry name" value="Phosphoglycerate_kinase_sf"/>
</dbReference>
<protein>
    <recommendedName>
        <fullName evidence="2 7">Phosphoglycerate kinase</fullName>
        <ecNumber evidence="2 7">2.7.2.3</ecNumber>
    </recommendedName>
</protein>
<dbReference type="AlphaFoldDB" id="A0A0G0I3I3"/>
<gene>
    <name evidence="8" type="ORF">US68_C0010G0032</name>
</gene>
<reference evidence="8 9" key="1">
    <citation type="journal article" date="2015" name="Nature">
        <title>rRNA introns, odd ribosomes, and small enigmatic genomes across a large radiation of phyla.</title>
        <authorList>
            <person name="Brown C.T."/>
            <person name="Hug L.A."/>
            <person name="Thomas B.C."/>
            <person name="Sharon I."/>
            <person name="Castelle C.J."/>
            <person name="Singh A."/>
            <person name="Wilkins M.J."/>
            <person name="Williams K.H."/>
            <person name="Banfield J.F."/>
        </authorList>
    </citation>
    <scope>NUCLEOTIDE SEQUENCE [LARGE SCALE GENOMIC DNA]</scope>
</reference>
<keyword evidence="5 7" id="KW-0418">Kinase</keyword>
<proteinExistence type="inferred from homology"/>
<evidence type="ECO:0000256" key="2">
    <source>
        <dbReference type="ARBA" id="ARBA00013061"/>
    </source>
</evidence>
<dbReference type="Gene3D" id="3.40.50.1260">
    <property type="entry name" value="Phosphoglycerate kinase, N-terminal domain"/>
    <property type="match status" value="3"/>
</dbReference>
<dbReference type="GO" id="GO:0006094">
    <property type="term" value="P:gluconeogenesis"/>
    <property type="evidence" value="ECO:0007669"/>
    <property type="project" value="TreeGrafter"/>
</dbReference>
<dbReference type="GO" id="GO:0006096">
    <property type="term" value="P:glycolytic process"/>
    <property type="evidence" value="ECO:0007669"/>
    <property type="project" value="InterPro"/>
</dbReference>
<evidence type="ECO:0000256" key="1">
    <source>
        <dbReference type="ARBA" id="ARBA00000642"/>
    </source>
</evidence>
<dbReference type="GO" id="GO:0004618">
    <property type="term" value="F:phosphoglycerate kinase activity"/>
    <property type="evidence" value="ECO:0007669"/>
    <property type="project" value="UniProtKB-EC"/>
</dbReference>
<comment type="catalytic activity">
    <reaction evidence="1 7">
        <text>(2R)-3-phosphoglycerate + ATP = (2R)-3-phospho-glyceroyl phosphate + ADP</text>
        <dbReference type="Rhea" id="RHEA:14801"/>
        <dbReference type="ChEBI" id="CHEBI:30616"/>
        <dbReference type="ChEBI" id="CHEBI:57604"/>
        <dbReference type="ChEBI" id="CHEBI:58272"/>
        <dbReference type="ChEBI" id="CHEBI:456216"/>
        <dbReference type="EC" id="2.7.2.3"/>
    </reaction>
</comment>
<keyword evidence="6" id="KW-0067">ATP-binding</keyword>
<dbReference type="EC" id="2.7.2.3" evidence="2 7"/>
<name>A0A0G0I3I3_9BACT</name>
<dbReference type="PANTHER" id="PTHR11406:SF23">
    <property type="entry name" value="PHOSPHOGLYCERATE KINASE 1, CHLOROPLASTIC-RELATED"/>
    <property type="match status" value="1"/>
</dbReference>
<dbReference type="PRINTS" id="PR00477">
    <property type="entry name" value="PHGLYCKINASE"/>
</dbReference>
<dbReference type="SUPFAM" id="SSF53748">
    <property type="entry name" value="Phosphoglycerate kinase"/>
    <property type="match status" value="1"/>
</dbReference>
<dbReference type="GO" id="GO:0005524">
    <property type="term" value="F:ATP binding"/>
    <property type="evidence" value="ECO:0007669"/>
    <property type="project" value="UniProtKB-KW"/>
</dbReference>
<evidence type="ECO:0000256" key="6">
    <source>
        <dbReference type="ARBA" id="ARBA00022840"/>
    </source>
</evidence>
<accession>A0A0G0I3I3</accession>
<evidence type="ECO:0000313" key="9">
    <source>
        <dbReference type="Proteomes" id="UP000034231"/>
    </source>
</evidence>
<keyword evidence="4" id="KW-0547">Nucleotide-binding</keyword>
<dbReference type="PANTHER" id="PTHR11406">
    <property type="entry name" value="PHOSPHOGLYCERATE KINASE"/>
    <property type="match status" value="1"/>
</dbReference>
<evidence type="ECO:0000256" key="3">
    <source>
        <dbReference type="ARBA" id="ARBA00022679"/>
    </source>
</evidence>
<evidence type="ECO:0000256" key="5">
    <source>
        <dbReference type="ARBA" id="ARBA00022777"/>
    </source>
</evidence>
<dbReference type="EMBL" id="LBTX01000010">
    <property type="protein sequence ID" value="KKQ49898.1"/>
    <property type="molecule type" value="Genomic_DNA"/>
</dbReference>
<organism evidence="8 9">
    <name type="scientific">Candidatus Shapirobacteria bacterium GW2011_GWE1_38_10</name>
    <dbReference type="NCBI Taxonomy" id="1618488"/>
    <lineage>
        <taxon>Bacteria</taxon>
        <taxon>Candidatus Shapironibacteriota</taxon>
    </lineage>
</organism>
<evidence type="ECO:0000256" key="4">
    <source>
        <dbReference type="ARBA" id="ARBA00022741"/>
    </source>
</evidence>